<evidence type="ECO:0000256" key="1">
    <source>
        <dbReference type="SAM" id="MobiDB-lite"/>
    </source>
</evidence>
<dbReference type="EMBL" id="CP103866">
    <property type="protein sequence ID" value="UWE04070.1"/>
    <property type="molecule type" value="Genomic_DNA"/>
</dbReference>
<proteinExistence type="predicted"/>
<evidence type="ECO:0000313" key="3">
    <source>
        <dbReference type="Proteomes" id="UP001058650"/>
    </source>
</evidence>
<dbReference type="RefSeq" id="WP_022739106.1">
    <property type="nucleotide sequence ID" value="NZ_CP103866.1"/>
</dbReference>
<protein>
    <submittedName>
        <fullName evidence="2">Uncharacterized protein</fullName>
    </submittedName>
</protein>
<gene>
    <name evidence="2" type="ORF">NYR52_02580</name>
</gene>
<sequence>MNEWFKNAKSDLNPKHPKSSWVKGPNGDYDAVPRQYLQAKADDSLSPKKKNPWDK</sequence>
<dbReference type="Proteomes" id="UP001058650">
    <property type="component" value="Chromosome"/>
</dbReference>
<reference evidence="2" key="1">
    <citation type="submission" date="2022-08" db="EMBL/GenBank/DDBJ databases">
        <title>The complete genome sequence of the thermophilic bacterium Laceyella sacchari FBKL4.010 reveals the basis for tetramethylpyrazine biosynthesis in Moutai-flavor Daqu.</title>
        <authorList>
            <person name="Li D."/>
            <person name="Huang W."/>
            <person name="Wang C."/>
            <person name="Qiu S."/>
        </authorList>
    </citation>
    <scope>NUCLEOTIDE SEQUENCE</scope>
    <source>
        <strain evidence="2">FBKL4.014</strain>
    </source>
</reference>
<evidence type="ECO:0000313" key="2">
    <source>
        <dbReference type="EMBL" id="UWE04070.1"/>
    </source>
</evidence>
<feature type="compositionally biased region" description="Basic and acidic residues" evidence="1">
    <location>
        <begin position="1"/>
        <end position="14"/>
    </location>
</feature>
<accession>A0ABY5U617</accession>
<name>A0ABY5U617_LACSH</name>
<organism evidence="2 3">
    <name type="scientific">Laceyella sacchari</name>
    <name type="common">Thermoactinomyces thalpophilus</name>
    <dbReference type="NCBI Taxonomy" id="37482"/>
    <lineage>
        <taxon>Bacteria</taxon>
        <taxon>Bacillati</taxon>
        <taxon>Bacillota</taxon>
        <taxon>Bacilli</taxon>
        <taxon>Bacillales</taxon>
        <taxon>Thermoactinomycetaceae</taxon>
        <taxon>Laceyella</taxon>
    </lineage>
</organism>
<feature type="region of interest" description="Disordered" evidence="1">
    <location>
        <begin position="1"/>
        <end position="31"/>
    </location>
</feature>
<keyword evidence="3" id="KW-1185">Reference proteome</keyword>